<accession>A0ABR3C364</accession>
<proteinExistence type="predicted"/>
<keyword evidence="2" id="KW-0067">ATP-binding</keyword>
<evidence type="ECO:0000313" key="3">
    <source>
        <dbReference type="Proteomes" id="UP001430584"/>
    </source>
</evidence>
<dbReference type="GO" id="GO:0004386">
    <property type="term" value="F:helicase activity"/>
    <property type="evidence" value="ECO:0007669"/>
    <property type="project" value="UniProtKB-KW"/>
</dbReference>
<feature type="region of interest" description="Disordered" evidence="1">
    <location>
        <begin position="1"/>
        <end position="51"/>
    </location>
</feature>
<organism evidence="2 3">
    <name type="scientific">Diplodia seriata</name>
    <dbReference type="NCBI Taxonomy" id="420778"/>
    <lineage>
        <taxon>Eukaryota</taxon>
        <taxon>Fungi</taxon>
        <taxon>Dikarya</taxon>
        <taxon>Ascomycota</taxon>
        <taxon>Pezizomycotina</taxon>
        <taxon>Dothideomycetes</taxon>
        <taxon>Dothideomycetes incertae sedis</taxon>
        <taxon>Botryosphaeriales</taxon>
        <taxon>Botryosphaeriaceae</taxon>
        <taxon>Diplodia</taxon>
    </lineage>
</organism>
<feature type="compositionally biased region" description="Pro residues" evidence="1">
    <location>
        <begin position="175"/>
        <end position="189"/>
    </location>
</feature>
<comment type="caution">
    <text evidence="2">The sequence shown here is derived from an EMBL/GenBank/DDBJ whole genome shotgun (WGS) entry which is preliminary data.</text>
</comment>
<dbReference type="GeneID" id="92013675"/>
<reference evidence="2 3" key="1">
    <citation type="submission" date="2024-02" db="EMBL/GenBank/DDBJ databases">
        <title>De novo assembly and annotation of 12 fungi associated with fruit tree decline syndrome in Ontario, Canada.</title>
        <authorList>
            <person name="Sulman M."/>
            <person name="Ellouze W."/>
            <person name="Ilyukhin E."/>
        </authorList>
    </citation>
    <scope>NUCLEOTIDE SEQUENCE [LARGE SCALE GENOMIC DNA]</scope>
    <source>
        <strain evidence="2 3">FDS-637</strain>
    </source>
</reference>
<evidence type="ECO:0000313" key="2">
    <source>
        <dbReference type="EMBL" id="KAL0255063.1"/>
    </source>
</evidence>
<keyword evidence="2" id="KW-0547">Nucleotide-binding</keyword>
<gene>
    <name evidence="2" type="primary">srs2_2</name>
    <name evidence="2" type="ORF">SLS55_009590</name>
</gene>
<feature type="region of interest" description="Disordered" evidence="1">
    <location>
        <begin position="171"/>
        <end position="192"/>
    </location>
</feature>
<sequence length="415" mass="44409">MEAQVFSKKRKRQPVNGVRSAYGQRIQDAPVPPTMPASRPPSRPGFSRSSGFNFAVGIRTRAASRAEAAALEAATIESAAIASAAAARPAARPAATTSSAASSAFAPPQQKRYRTRAASAAGAFETDEDATTVVVDHKPATTTAAPAPPPSPKPRTTTLSKILTQAPLTTTAAPAPAPAPVPTPPPKPPQTTLSAHKILTQALLRLCASAPAIMERLNNRAPYTTDPRPRLRIRPLFDDIRSGRYGEVDVSDVNFSPLGRVEKAEKEKAEEKEEKKKRRDAILRRILDRVVRDTSDGTDSLANAGYFLLVLVEVQRCCVLWEEAAAREAGGSADAGGADAGSTDDYNARLMEGVSLPWLVEAVFKMIVILVSWHRPLVPRGKDEDEGCVLSTEQLVALVEGEVEEAVKLVEGWTD</sequence>
<dbReference type="RefSeq" id="XP_066628934.1">
    <property type="nucleotide sequence ID" value="XM_066780988.1"/>
</dbReference>
<keyword evidence="3" id="KW-1185">Reference proteome</keyword>
<protein>
    <submittedName>
        <fullName evidence="2">ATP-dependent DNA helicase srs2</fullName>
    </submittedName>
</protein>
<keyword evidence="2" id="KW-0378">Hydrolase</keyword>
<feature type="region of interest" description="Disordered" evidence="1">
    <location>
        <begin position="96"/>
        <end position="133"/>
    </location>
</feature>
<evidence type="ECO:0000256" key="1">
    <source>
        <dbReference type="SAM" id="MobiDB-lite"/>
    </source>
</evidence>
<dbReference type="EMBL" id="JAJVCZ030000010">
    <property type="protein sequence ID" value="KAL0255063.1"/>
    <property type="molecule type" value="Genomic_DNA"/>
</dbReference>
<feature type="compositionally biased region" description="Pro residues" evidence="1">
    <location>
        <begin position="30"/>
        <end position="43"/>
    </location>
</feature>
<name>A0ABR3C364_9PEZI</name>
<dbReference type="Proteomes" id="UP001430584">
    <property type="component" value="Unassembled WGS sequence"/>
</dbReference>
<feature type="compositionally biased region" description="Low complexity" evidence="1">
    <location>
        <begin position="96"/>
        <end position="108"/>
    </location>
</feature>
<keyword evidence="2" id="KW-0347">Helicase</keyword>